<gene>
    <name evidence="2" type="ORF">LSUB1_G003328</name>
</gene>
<keyword evidence="1" id="KW-1133">Transmembrane helix</keyword>
<dbReference type="InterPro" id="IPR013078">
    <property type="entry name" value="His_Pase_superF_clade-1"/>
</dbReference>
<protein>
    <submittedName>
        <fullName evidence="2">Putative phosphoglycerate mutase</fullName>
    </submittedName>
</protein>
<name>A0A8H8UBA3_9HELO</name>
<evidence type="ECO:0000313" key="3">
    <source>
        <dbReference type="Proteomes" id="UP000462212"/>
    </source>
</evidence>
<sequence length="373" mass="41982">MAGPPKQASRHVFARKRGTRRIHIFRAIYLVPFLFFLTIVVALWMMMAKSPNPTPEYTTFSTVTGYFQQDNPITEDRGFDYTTTNFGLIDRAYNGDSQFDPDHKKSQWERFGNEVARLNHDSKPKVQYKLLYMGRHGEGYHNVAEAFYGTHDWDCYWSLKDGNGTITWSDALLTSAGIAQAEKANAFWRSQIASQNIPTPESYYTSPLLRCLATANVTFSGLDLTEDRQFVPTIKELFREELGVHTCDRRSSKSIIRENYPSWPFEAGFKEDDPLWDAEHRETNEAMDIRLMQALEDLFSNDKSTYISISSHSGAIGSILRVLGHRGFSLGTGQVIPVLVKAEQVAGEGPPRGKGPYTTISTCPAPSATAVPI</sequence>
<dbReference type="InterPro" id="IPR029033">
    <property type="entry name" value="His_PPase_superfam"/>
</dbReference>
<dbReference type="GO" id="GO:0016791">
    <property type="term" value="F:phosphatase activity"/>
    <property type="evidence" value="ECO:0007669"/>
    <property type="project" value="TreeGrafter"/>
</dbReference>
<dbReference type="CDD" id="cd07067">
    <property type="entry name" value="HP_PGM_like"/>
    <property type="match status" value="1"/>
</dbReference>
<proteinExistence type="predicted"/>
<dbReference type="AlphaFoldDB" id="A0A8H8UBA3"/>
<dbReference type="InterPro" id="IPR050275">
    <property type="entry name" value="PGM_Phosphatase"/>
</dbReference>
<keyword evidence="1" id="KW-0472">Membrane</keyword>
<dbReference type="OrthoDB" id="496981at2759"/>
<accession>A0A8H8UBA3</accession>
<feature type="transmembrane region" description="Helical" evidence="1">
    <location>
        <begin position="24"/>
        <end position="47"/>
    </location>
</feature>
<dbReference type="GO" id="GO:0005737">
    <property type="term" value="C:cytoplasm"/>
    <property type="evidence" value="ECO:0007669"/>
    <property type="project" value="TreeGrafter"/>
</dbReference>
<evidence type="ECO:0000256" key="1">
    <source>
        <dbReference type="SAM" id="Phobius"/>
    </source>
</evidence>
<dbReference type="Proteomes" id="UP000462212">
    <property type="component" value="Unassembled WGS sequence"/>
</dbReference>
<dbReference type="PANTHER" id="PTHR48100">
    <property type="entry name" value="BROAD-SPECIFICITY PHOSPHATASE YOR283W-RELATED"/>
    <property type="match status" value="1"/>
</dbReference>
<comment type="caution">
    <text evidence="2">The sequence shown here is derived from an EMBL/GenBank/DDBJ whole genome shotgun (WGS) entry which is preliminary data.</text>
</comment>
<dbReference type="EMBL" id="QGMJ01000286">
    <property type="protein sequence ID" value="TVY38403.1"/>
    <property type="molecule type" value="Genomic_DNA"/>
</dbReference>
<organism evidence="2 3">
    <name type="scientific">Lachnellula subtilissima</name>
    <dbReference type="NCBI Taxonomy" id="602034"/>
    <lineage>
        <taxon>Eukaryota</taxon>
        <taxon>Fungi</taxon>
        <taxon>Dikarya</taxon>
        <taxon>Ascomycota</taxon>
        <taxon>Pezizomycotina</taxon>
        <taxon>Leotiomycetes</taxon>
        <taxon>Helotiales</taxon>
        <taxon>Lachnaceae</taxon>
        <taxon>Lachnellula</taxon>
    </lineage>
</organism>
<dbReference type="SUPFAM" id="SSF53254">
    <property type="entry name" value="Phosphoglycerate mutase-like"/>
    <property type="match status" value="1"/>
</dbReference>
<dbReference type="PANTHER" id="PTHR48100:SF1">
    <property type="entry name" value="HISTIDINE PHOSPHATASE FAMILY PROTEIN-RELATED"/>
    <property type="match status" value="1"/>
</dbReference>
<evidence type="ECO:0000313" key="2">
    <source>
        <dbReference type="EMBL" id="TVY38403.1"/>
    </source>
</evidence>
<reference evidence="2 3" key="1">
    <citation type="submission" date="2018-05" db="EMBL/GenBank/DDBJ databases">
        <title>Genome sequencing and assembly of the regulated plant pathogen Lachnellula willkommii and related sister species for the development of diagnostic species identification markers.</title>
        <authorList>
            <person name="Giroux E."/>
            <person name="Bilodeau G."/>
        </authorList>
    </citation>
    <scope>NUCLEOTIDE SEQUENCE [LARGE SCALE GENOMIC DNA]</scope>
    <source>
        <strain evidence="2 3">CBS 197.66</strain>
    </source>
</reference>
<dbReference type="Gene3D" id="3.40.50.1240">
    <property type="entry name" value="Phosphoglycerate mutase-like"/>
    <property type="match status" value="1"/>
</dbReference>
<dbReference type="SMART" id="SM00855">
    <property type="entry name" value="PGAM"/>
    <property type="match status" value="1"/>
</dbReference>
<dbReference type="Pfam" id="PF00300">
    <property type="entry name" value="His_Phos_1"/>
    <property type="match status" value="1"/>
</dbReference>
<keyword evidence="1" id="KW-0812">Transmembrane</keyword>
<keyword evidence="3" id="KW-1185">Reference proteome</keyword>